<organism evidence="3 4">
    <name type="scientific">Cannabis sativa</name>
    <name type="common">Hemp</name>
    <name type="synonym">Marijuana</name>
    <dbReference type="NCBI Taxonomy" id="3483"/>
    <lineage>
        <taxon>Eukaryota</taxon>
        <taxon>Viridiplantae</taxon>
        <taxon>Streptophyta</taxon>
        <taxon>Embryophyta</taxon>
        <taxon>Tracheophyta</taxon>
        <taxon>Spermatophyta</taxon>
        <taxon>Magnoliopsida</taxon>
        <taxon>eudicotyledons</taxon>
        <taxon>Gunneridae</taxon>
        <taxon>Pentapetalae</taxon>
        <taxon>rosids</taxon>
        <taxon>fabids</taxon>
        <taxon>Rosales</taxon>
        <taxon>Cannabaceae</taxon>
        <taxon>Cannabis</taxon>
    </lineage>
</organism>
<keyword evidence="4" id="KW-1185">Reference proteome</keyword>
<dbReference type="Proteomes" id="UP000583929">
    <property type="component" value="Unassembled WGS sequence"/>
</dbReference>
<evidence type="ECO:0000313" key="4">
    <source>
        <dbReference type="Proteomes" id="UP000583929"/>
    </source>
</evidence>
<dbReference type="PANTHER" id="PTHR11477:SF20">
    <property type="entry name" value="SPOC DOMAIN _ TRANSCRIPTION ELONGATION FACTOR S-II PROTEIN"/>
    <property type="match status" value="1"/>
</dbReference>
<dbReference type="PANTHER" id="PTHR11477">
    <property type="entry name" value="TRANSCRIPTION FACTOR S-II ZINC FINGER DOMAIN-CONTAINING PROTEIN"/>
    <property type="match status" value="1"/>
</dbReference>
<protein>
    <recommendedName>
        <fullName evidence="2">Spen paralogue and orthologue SPOC C-terminal domain-containing protein</fullName>
    </recommendedName>
</protein>
<feature type="region of interest" description="Disordered" evidence="1">
    <location>
        <begin position="240"/>
        <end position="314"/>
    </location>
</feature>
<comment type="caution">
    <text evidence="3">The sequence shown here is derived from an EMBL/GenBank/DDBJ whole genome shotgun (WGS) entry which is preliminary data.</text>
</comment>
<name>A0A7J6ELD3_CANSA</name>
<evidence type="ECO:0000313" key="3">
    <source>
        <dbReference type="EMBL" id="KAF4358539.1"/>
    </source>
</evidence>
<dbReference type="GO" id="GO:0005634">
    <property type="term" value="C:nucleus"/>
    <property type="evidence" value="ECO:0007669"/>
    <property type="project" value="TreeGrafter"/>
</dbReference>
<feature type="domain" description="Spen paralogue and orthologue SPOC C-terminal" evidence="2">
    <location>
        <begin position="83"/>
        <end position="203"/>
    </location>
</feature>
<dbReference type="GO" id="GO:0006351">
    <property type="term" value="P:DNA-templated transcription"/>
    <property type="evidence" value="ECO:0007669"/>
    <property type="project" value="TreeGrafter"/>
</dbReference>
<sequence length="473" mass="52714">MAASKKSLCLHNPPVGIFPFKGWHLEFTEPLIVSMMGIVIISFHWGIHCYWISATVEDAGSTRTLFLRRISSVGSAEDFSHIGEKTSVNKWPGLLQIKGRVRLDAFEKFLQEVPLSRTRAVMVVHFVLKDQSSENESTALREVADSYILDDRVGFSEPVAGVELYFCPPHYKTVNILGKIIQKEHMDALNAIDNGLIGVIVWRKLSTISPKSSSQKHILKKQHMTSRMLQDSAPKSNLIAKQALPRDLVATNSKSSSTDHEDDIPPGFGPPASKGEEDDLPEFNFSSGLNPPTRNNFTRDLSRGSVPIHHPASRPVEQVRELIHKYGQNNTSTIPPGNWKYKGVRGFGGQPWNDDDDFPEWQPHVPTQQARNLQQQMLTPHMLNQAHFGLACQQPIHQAMQPTLNGPENMASWQNQQQHGTWRVPPVQGNGLLPCNLGCQLSVWQMYGASGHGIFGQPGIDCEQNTPPKSRGV</sequence>
<dbReference type="AlphaFoldDB" id="A0A7J6ELD3"/>
<evidence type="ECO:0000259" key="2">
    <source>
        <dbReference type="Pfam" id="PF07744"/>
    </source>
</evidence>
<dbReference type="InterPro" id="IPR012921">
    <property type="entry name" value="SPOC_C"/>
</dbReference>
<reference evidence="3 4" key="1">
    <citation type="journal article" date="2020" name="bioRxiv">
        <title>Sequence and annotation of 42 cannabis genomes reveals extensive copy number variation in cannabinoid synthesis and pathogen resistance genes.</title>
        <authorList>
            <person name="Mckernan K.J."/>
            <person name="Helbert Y."/>
            <person name="Kane L.T."/>
            <person name="Ebling H."/>
            <person name="Zhang L."/>
            <person name="Liu B."/>
            <person name="Eaton Z."/>
            <person name="Mclaughlin S."/>
            <person name="Kingan S."/>
            <person name="Baybayan P."/>
            <person name="Concepcion G."/>
            <person name="Jordan M."/>
            <person name="Riva A."/>
            <person name="Barbazuk W."/>
            <person name="Harkins T."/>
        </authorList>
    </citation>
    <scope>NUCLEOTIDE SEQUENCE [LARGE SCALE GENOMIC DNA]</scope>
    <source>
        <strain evidence="4">cv. Jamaican Lion 4</strain>
        <tissue evidence="3">Leaf</tissue>
    </source>
</reference>
<proteinExistence type="predicted"/>
<gene>
    <name evidence="3" type="ORF">G4B88_015924</name>
</gene>
<accession>A0A7J6ELD3</accession>
<evidence type="ECO:0000256" key="1">
    <source>
        <dbReference type="SAM" id="MobiDB-lite"/>
    </source>
</evidence>
<dbReference type="CDD" id="cd21538">
    <property type="entry name" value="SPOC_TFIIS"/>
    <property type="match status" value="1"/>
</dbReference>
<dbReference type="EMBL" id="JAATIQ010000381">
    <property type="protein sequence ID" value="KAF4358539.1"/>
    <property type="molecule type" value="Genomic_DNA"/>
</dbReference>
<dbReference type="Pfam" id="PF07744">
    <property type="entry name" value="SPOC"/>
    <property type="match status" value="1"/>
</dbReference>
<feature type="compositionally biased region" description="Polar residues" evidence="1">
    <location>
        <begin position="284"/>
        <end position="299"/>
    </location>
</feature>